<comment type="caution">
    <text evidence="1">The sequence shown here is derived from an EMBL/GenBank/DDBJ whole genome shotgun (WGS) entry which is preliminary data.</text>
</comment>
<dbReference type="AlphaFoldDB" id="A0A5D4SLW5"/>
<gene>
    <name evidence="1" type="ORF">FZD47_09760</name>
</gene>
<reference evidence="1 2" key="1">
    <citation type="submission" date="2019-08" db="EMBL/GenBank/DDBJ databases">
        <title>Bacillus genomes from the desert of Cuatro Cienegas, Coahuila.</title>
        <authorList>
            <person name="Olmedo-Alvarez G."/>
        </authorList>
    </citation>
    <scope>NUCLEOTIDE SEQUENCE [LARGE SCALE GENOMIC DNA]</scope>
    <source>
        <strain evidence="1 2">CH37_1T</strain>
    </source>
</reference>
<sequence>MDEIRKQFEKEPPKIIGGYKRQVWAQKALDKTANDNIEKEPKGFLSAKAILEAKDGTFYPAFLLIDSKKSGKIQDAFFLSELKDQFNLIPLELALEYVDKDSGDMMPFRYRTLEQIKGDLYQKNWPDFS</sequence>
<dbReference type="EMBL" id="VTES01000003">
    <property type="protein sequence ID" value="TYS64415.1"/>
    <property type="molecule type" value="Genomic_DNA"/>
</dbReference>
<evidence type="ECO:0000313" key="2">
    <source>
        <dbReference type="Proteomes" id="UP000323732"/>
    </source>
</evidence>
<protein>
    <submittedName>
        <fullName evidence="1">Uncharacterized protein</fullName>
    </submittedName>
</protein>
<dbReference type="Proteomes" id="UP000323732">
    <property type="component" value="Unassembled WGS sequence"/>
</dbReference>
<organism evidence="1 2">
    <name type="scientific">Bacillus infantis</name>
    <dbReference type="NCBI Taxonomy" id="324767"/>
    <lineage>
        <taxon>Bacteria</taxon>
        <taxon>Bacillati</taxon>
        <taxon>Bacillota</taxon>
        <taxon>Bacilli</taxon>
        <taxon>Bacillales</taxon>
        <taxon>Bacillaceae</taxon>
        <taxon>Bacillus</taxon>
    </lineage>
</organism>
<name>A0A5D4SLW5_9BACI</name>
<accession>A0A5D4SLW5</accession>
<evidence type="ECO:0000313" key="1">
    <source>
        <dbReference type="EMBL" id="TYS64415.1"/>
    </source>
</evidence>
<proteinExistence type="predicted"/>